<evidence type="ECO:0000259" key="13">
    <source>
        <dbReference type="Pfam" id="PF03725"/>
    </source>
</evidence>
<accession>A0A368H550</accession>
<comment type="subunit">
    <text evidence="9">Component of the RNA exosome complex.</text>
</comment>
<evidence type="ECO:0000259" key="12">
    <source>
        <dbReference type="Pfam" id="PF02953"/>
    </source>
</evidence>
<protein>
    <recommendedName>
        <fullName evidence="10">Putative exosome complex component RRP41</fullName>
    </recommendedName>
</protein>
<dbReference type="InterPro" id="IPR020568">
    <property type="entry name" value="Ribosomal_Su5_D2-typ_SF"/>
</dbReference>
<dbReference type="GO" id="GO:0005730">
    <property type="term" value="C:nucleolus"/>
    <property type="evidence" value="ECO:0007669"/>
    <property type="project" value="UniProtKB-SubCell"/>
</dbReference>
<evidence type="ECO:0000313" key="14">
    <source>
        <dbReference type="EMBL" id="RCN50395.1"/>
    </source>
</evidence>
<dbReference type="EMBL" id="JOJR01000023">
    <property type="protein sequence ID" value="RCN50395.1"/>
    <property type="molecule type" value="Genomic_DNA"/>
</dbReference>
<evidence type="ECO:0000256" key="4">
    <source>
        <dbReference type="ARBA" id="ARBA00006678"/>
    </source>
</evidence>
<dbReference type="Pfam" id="PF03725">
    <property type="entry name" value="RNase_PH_C"/>
    <property type="match status" value="1"/>
</dbReference>
<dbReference type="InterPro" id="IPR015847">
    <property type="entry name" value="ExoRNase_PH_dom2"/>
</dbReference>
<dbReference type="GO" id="GO:0000176">
    <property type="term" value="C:nuclear exosome (RNase complex)"/>
    <property type="evidence" value="ECO:0007669"/>
    <property type="project" value="TreeGrafter"/>
</dbReference>
<dbReference type="SUPFAM" id="SSF55666">
    <property type="entry name" value="Ribonuclease PH domain 2-like"/>
    <property type="match status" value="1"/>
</dbReference>
<dbReference type="InterPro" id="IPR050080">
    <property type="entry name" value="RNase_PH"/>
</dbReference>
<evidence type="ECO:0000313" key="15">
    <source>
        <dbReference type="Proteomes" id="UP000252519"/>
    </source>
</evidence>
<evidence type="ECO:0000256" key="3">
    <source>
        <dbReference type="ARBA" id="ARBA00004642"/>
    </source>
</evidence>
<dbReference type="InterPro" id="IPR036345">
    <property type="entry name" value="ExoRNase_PH_dom2_sf"/>
</dbReference>
<dbReference type="Proteomes" id="UP000252519">
    <property type="component" value="Unassembled WGS sequence"/>
</dbReference>
<dbReference type="GO" id="GO:0034475">
    <property type="term" value="P:U4 snRNA 3'-end processing"/>
    <property type="evidence" value="ECO:0007669"/>
    <property type="project" value="TreeGrafter"/>
</dbReference>
<evidence type="ECO:0000256" key="8">
    <source>
        <dbReference type="ARBA" id="ARBA00058393"/>
    </source>
</evidence>
<evidence type="ECO:0000256" key="6">
    <source>
        <dbReference type="ARBA" id="ARBA00022552"/>
    </source>
</evidence>
<keyword evidence="15" id="KW-1185">Reference proteome</keyword>
<dbReference type="CDD" id="cd11370">
    <property type="entry name" value="RNase_PH_RRP41"/>
    <property type="match status" value="1"/>
</dbReference>
<comment type="function">
    <text evidence="8">Non-catalytic component of the RNA exosome complex which has 3'-&gt;5' exoribonuclease activity and participates in a multitude of cellular RNA processing and degradation events.</text>
</comment>
<dbReference type="GO" id="GO:0000177">
    <property type="term" value="C:cytoplasmic exosome (RNase complex)"/>
    <property type="evidence" value="ECO:0007669"/>
    <property type="project" value="TreeGrafter"/>
</dbReference>
<dbReference type="PANTHER" id="PTHR11953:SF0">
    <property type="entry name" value="EXOSOME COMPLEX COMPONENT RRP41"/>
    <property type="match status" value="1"/>
</dbReference>
<feature type="domain" description="Tim10-like" evidence="12">
    <location>
        <begin position="7"/>
        <end position="65"/>
    </location>
</feature>
<dbReference type="AlphaFoldDB" id="A0A368H550"/>
<organism evidence="14 15">
    <name type="scientific">Ancylostoma caninum</name>
    <name type="common">Dog hookworm</name>
    <dbReference type="NCBI Taxonomy" id="29170"/>
    <lineage>
        <taxon>Eukaryota</taxon>
        <taxon>Metazoa</taxon>
        <taxon>Ecdysozoa</taxon>
        <taxon>Nematoda</taxon>
        <taxon>Chromadorea</taxon>
        <taxon>Rhabditida</taxon>
        <taxon>Rhabditina</taxon>
        <taxon>Rhabditomorpha</taxon>
        <taxon>Strongyloidea</taxon>
        <taxon>Ancylostomatidae</taxon>
        <taxon>Ancylostomatinae</taxon>
        <taxon>Ancylostoma</taxon>
    </lineage>
</organism>
<keyword evidence="5" id="KW-0963">Cytoplasm</keyword>
<evidence type="ECO:0000256" key="2">
    <source>
        <dbReference type="ARBA" id="ARBA00004604"/>
    </source>
</evidence>
<dbReference type="InterPro" id="IPR027408">
    <property type="entry name" value="PNPase/RNase_PH_dom_sf"/>
</dbReference>
<dbReference type="OrthoDB" id="5877528at2759"/>
<evidence type="ECO:0000256" key="9">
    <source>
        <dbReference type="ARBA" id="ARBA00062379"/>
    </source>
</evidence>
<feature type="domain" description="Exoribonuclease phosphorolytic" evidence="11">
    <location>
        <begin position="121"/>
        <end position="263"/>
    </location>
</feature>
<dbReference type="Pfam" id="PF02953">
    <property type="entry name" value="zf-Tim10_DDP"/>
    <property type="match status" value="1"/>
</dbReference>
<dbReference type="FunFam" id="3.30.230.70:FF:000004">
    <property type="entry name" value="Exosome complex component Rrp41"/>
    <property type="match status" value="1"/>
</dbReference>
<dbReference type="GO" id="GO:0071028">
    <property type="term" value="P:nuclear mRNA surveillance"/>
    <property type="evidence" value="ECO:0007669"/>
    <property type="project" value="TreeGrafter"/>
</dbReference>
<gene>
    <name evidence="14" type="ORF">ANCCAN_03417</name>
</gene>
<dbReference type="PANTHER" id="PTHR11953">
    <property type="entry name" value="EXOSOME COMPLEX COMPONENT"/>
    <property type="match status" value="1"/>
</dbReference>
<dbReference type="Gene3D" id="1.10.287.810">
    <property type="entry name" value="Mitochondrial import inner membrane translocase subunit tim13 like domains"/>
    <property type="match status" value="1"/>
</dbReference>
<dbReference type="InterPro" id="IPR035427">
    <property type="entry name" value="Tim10-like_dom_sf"/>
</dbReference>
<proteinExistence type="inferred from homology"/>
<comment type="similarity">
    <text evidence="4">Belongs to the RNase PH family.</text>
</comment>
<dbReference type="InterPro" id="IPR004217">
    <property type="entry name" value="Tim10-like"/>
</dbReference>
<evidence type="ECO:0000256" key="1">
    <source>
        <dbReference type="ARBA" id="ARBA00004496"/>
    </source>
</evidence>
<keyword evidence="6" id="KW-0698">rRNA processing</keyword>
<keyword evidence="7" id="KW-0271">Exosome</keyword>
<dbReference type="InterPro" id="IPR001247">
    <property type="entry name" value="ExoRNase_PH_dom1"/>
</dbReference>
<dbReference type="Pfam" id="PF01138">
    <property type="entry name" value="RNase_PH"/>
    <property type="match status" value="1"/>
</dbReference>
<evidence type="ECO:0000259" key="11">
    <source>
        <dbReference type="Pfam" id="PF01138"/>
    </source>
</evidence>
<sequence length="960" mass="106925">MSIPKQDLQQLREFLSVYNILTEKCFGSCIRDYNSRNLTAAEDTCVSRCIDKQMRVNRRLMLVFAEQAPKILFKQGEATPTEAIKASAKAAKKLNQYQISHIAMSIVSEHGFRLDGRRPHQIRNISASLGTIRDAEGSAYFEQGGTKILCAVYGPYEGKRSKQLEDRCVINCVFRQVSVLRWRFLVVIMTRFAGVERRQRVKADRKSMEIERLIEKTFEGAVLTHLFPTSQIDIYCQIIQSDGSHLAACVNAASLAMSDAGIPMKGLVAAATCSIVDGQPVVDVNQREETDILPRLTLATLRGEDEVVLVELQNRVHVDHLPALMAAAKDTCKGVHEYMLRRVLQSSVSLSRGISRAALARSATTTNAAVSGEDPLKGLIDSLSSENEISTHAEKGTSVSAHFANLKDFKKWLEKRDNHFHPSEFLDVLKSALLLDKEKRSAPDFIKSCGKQPTEKDVMKMPVDDELISMMTALLELGLRKELIFQSLEKRLLSALGEAELSLHFVIPFVIACKRGGYEAPKELKAVLKDVLITQIRDIDRADILIAVLAHWDLNDKEISQAAAVKTAELLGSDVSCCVLTVGEMCSLMNKLAERHIRDMRLLPLLSARITDHRSALSVRQLVSLAASCAKLNYFDARVLRRLAKDLLVDVNNLHNWADVSSLVDSFSRLRYGEMAAWNALAKWVNTHVNSAPLESLSIIVAGMARNGIEECRPAALKLAQRVRRESAPSQNVWLSTVHSLAFFRALTPELAESVLNRDFVSQLMQSSKSAGERLFKATKLLQISSCVEVDLSSSYSGPKLGFTELEPYLKFDDETTRLARLNKYGKREVETCNEFLSDVVFKIGSPSTHISPSCVDRTGILLDAQIVCEEGSSRLVAINKWVEKLPRPIIFFGWGQTRQITSDETRSESNALLGWDQLSLRLLRAKGVKPIVVLHSDLCALSTTAEKVQFLKKRIVDSS</sequence>
<comment type="caution">
    <text evidence="14">The sequence shown here is derived from an EMBL/GenBank/DDBJ whole genome shotgun (WGS) entry which is preliminary data.</text>
</comment>
<evidence type="ECO:0000256" key="5">
    <source>
        <dbReference type="ARBA" id="ARBA00022490"/>
    </source>
</evidence>
<comment type="subcellular location">
    <subcellularLocation>
        <location evidence="1">Cytoplasm</location>
    </subcellularLocation>
    <subcellularLocation>
        <location evidence="2">Nucleus</location>
        <location evidence="2">Nucleolus</location>
    </subcellularLocation>
    <subcellularLocation>
        <location evidence="3">Nucleus</location>
        <location evidence="3">Nucleoplasm</location>
    </subcellularLocation>
</comment>
<dbReference type="Gene3D" id="3.30.230.70">
    <property type="entry name" value="GHMP Kinase, N-terminal domain"/>
    <property type="match status" value="1"/>
</dbReference>
<dbReference type="GO" id="GO:0071051">
    <property type="term" value="P:poly(A)-dependent snoRNA 3'-end processing"/>
    <property type="evidence" value="ECO:0007669"/>
    <property type="project" value="TreeGrafter"/>
</dbReference>
<dbReference type="SUPFAM" id="SSF54211">
    <property type="entry name" value="Ribosomal protein S5 domain 2-like"/>
    <property type="match status" value="1"/>
</dbReference>
<dbReference type="STRING" id="29170.A0A368H550"/>
<evidence type="ECO:0000256" key="10">
    <source>
        <dbReference type="ARBA" id="ARBA00073078"/>
    </source>
</evidence>
<dbReference type="GO" id="GO:0005654">
    <property type="term" value="C:nucleoplasm"/>
    <property type="evidence" value="ECO:0007669"/>
    <property type="project" value="UniProtKB-SubCell"/>
</dbReference>
<dbReference type="GO" id="GO:0016075">
    <property type="term" value="P:rRNA catabolic process"/>
    <property type="evidence" value="ECO:0007669"/>
    <property type="project" value="TreeGrafter"/>
</dbReference>
<evidence type="ECO:0000256" key="7">
    <source>
        <dbReference type="ARBA" id="ARBA00022835"/>
    </source>
</evidence>
<feature type="domain" description="Exoribonuclease phosphorolytic" evidence="13">
    <location>
        <begin position="266"/>
        <end position="330"/>
    </location>
</feature>
<name>A0A368H550_ANCCA</name>
<dbReference type="SUPFAM" id="SSF144122">
    <property type="entry name" value="Tim10-like"/>
    <property type="match status" value="1"/>
</dbReference>
<dbReference type="GO" id="GO:0006364">
    <property type="term" value="P:rRNA processing"/>
    <property type="evidence" value="ECO:0007669"/>
    <property type="project" value="UniProtKB-KW"/>
</dbReference>
<dbReference type="GO" id="GO:0003723">
    <property type="term" value="F:RNA binding"/>
    <property type="evidence" value="ECO:0007669"/>
    <property type="project" value="TreeGrafter"/>
</dbReference>
<reference evidence="14 15" key="1">
    <citation type="submission" date="2014-10" db="EMBL/GenBank/DDBJ databases">
        <title>Draft genome of the hookworm Ancylostoma caninum.</title>
        <authorList>
            <person name="Mitreva M."/>
        </authorList>
    </citation>
    <scope>NUCLEOTIDE SEQUENCE [LARGE SCALE GENOMIC DNA]</scope>
    <source>
        <strain evidence="14 15">Baltimore</strain>
    </source>
</reference>